<accession>A0ABQ0CY09</accession>
<dbReference type="InterPro" id="IPR051526">
    <property type="entry name" value="Beta-Glucosidase_SUN"/>
</dbReference>
<dbReference type="EMBL" id="BAAFGZ010000383">
    <property type="protein sequence ID" value="GAB0138248.1"/>
    <property type="molecule type" value="Genomic_DNA"/>
</dbReference>
<evidence type="ECO:0000256" key="11">
    <source>
        <dbReference type="SAM" id="MobiDB-lite"/>
    </source>
</evidence>
<dbReference type="PANTHER" id="PTHR31316:SF0">
    <property type="entry name" value="SECRETED BETA-GLUCOSIDASE SIM1-RELATED"/>
    <property type="match status" value="1"/>
</dbReference>
<evidence type="ECO:0000256" key="1">
    <source>
        <dbReference type="ARBA" id="ARBA00004191"/>
    </source>
</evidence>
<dbReference type="InterPro" id="IPR005556">
    <property type="entry name" value="SUN"/>
</dbReference>
<evidence type="ECO:0000256" key="7">
    <source>
        <dbReference type="ARBA" id="ARBA00023277"/>
    </source>
</evidence>
<dbReference type="PANTHER" id="PTHR31316">
    <property type="entry name" value="BETA-GLUCOSIDASE-LIKE PROTEIN NCA3, MITOCHONDRIAL-RELATED"/>
    <property type="match status" value="1"/>
</dbReference>
<dbReference type="Pfam" id="PF03856">
    <property type="entry name" value="SUN"/>
    <property type="match status" value="1"/>
</dbReference>
<dbReference type="SUPFAM" id="SSF101447">
    <property type="entry name" value="Formin homology 2 domain (FH2 domain)"/>
    <property type="match status" value="1"/>
</dbReference>
<feature type="chain" id="PRO_5045708022" evidence="12">
    <location>
        <begin position="20"/>
        <end position="447"/>
    </location>
</feature>
<reference evidence="14" key="1">
    <citation type="submission" date="2024-06" db="EMBL/GenBank/DDBJ databases">
        <title>Draft Genome Sequences of Epichloe bromicola Strains Isolated from Elymus ciliaris.</title>
        <authorList>
            <consortium name="Epichloe bromicola genome sequencing consortium"/>
            <person name="Miura A."/>
            <person name="Imano S."/>
            <person name="Ashida A."/>
            <person name="Sato I."/>
            <person name="Chiba S."/>
            <person name="Tanaka A."/>
            <person name="Camagna M."/>
            <person name="Takemoto D."/>
        </authorList>
    </citation>
    <scope>NUCLEOTIDE SEQUENCE [LARGE SCALE GENOMIC DNA]</scope>
    <source>
        <strain evidence="14">DP</strain>
    </source>
</reference>
<keyword evidence="9" id="KW-0961">Cell wall biogenesis/degradation</keyword>
<gene>
    <name evidence="13" type="primary">g6485</name>
    <name evidence="13" type="ORF">EsDP_00006485</name>
</gene>
<evidence type="ECO:0000256" key="5">
    <source>
        <dbReference type="ARBA" id="ARBA00022729"/>
    </source>
</evidence>
<feature type="compositionally biased region" description="Pro residues" evidence="11">
    <location>
        <begin position="135"/>
        <end position="148"/>
    </location>
</feature>
<evidence type="ECO:0000313" key="13">
    <source>
        <dbReference type="EMBL" id="GAB0138248.1"/>
    </source>
</evidence>
<protein>
    <submittedName>
        <fullName evidence="13">Uncharacterized protein</fullName>
    </submittedName>
</protein>
<comment type="subcellular location">
    <subcellularLocation>
        <location evidence="1">Secreted</location>
        <location evidence="1">Cell wall</location>
    </subcellularLocation>
</comment>
<proteinExistence type="inferred from homology"/>
<feature type="signal peptide" evidence="12">
    <location>
        <begin position="1"/>
        <end position="19"/>
    </location>
</feature>
<sequence length="447" mass="47178">MKNLLQLAIAATLAIGATANSHQHLHRHVKKQAGSKAEKRGAGPVIHYVAGTTETKYVLNGKELDAKDAVAGLKDGEYVIVGETTPNFSPPCPPPPPPPPPPKPKTPSAKNLGAQFLEKPPNAPPPAPTSTHTPTSPPPPPPKSPPAAKPNAHSGGTGGTGGTGLNSKFPSGKIPCQHFPYEYGAVPLPWLNYGGWSGLQYVPDFLMETSEIINKIITGVAGDSCSPGKTCSYSCPDGYQKTQWPIAQGSLGESVGGLHCNSDGYLELTREECPTLCERGAGGVTIRNDLNEVVSTCRTDYPGTESMVLPVVAQPGGSVEVANPEQVKSYKWKGKKTSAQYYINKKGLGPSQACVWNCPNDPKGCGNWAPANLGVSQDEDGITYISIFQNFPTSTATLDFNIKITGDVNKQCAYKDGNWYSDGKLVGATGGCTTAMQKGGKAVIRYY</sequence>
<evidence type="ECO:0000256" key="2">
    <source>
        <dbReference type="ARBA" id="ARBA00010579"/>
    </source>
</evidence>
<evidence type="ECO:0000256" key="8">
    <source>
        <dbReference type="ARBA" id="ARBA00023295"/>
    </source>
</evidence>
<evidence type="ECO:0000256" key="3">
    <source>
        <dbReference type="ARBA" id="ARBA00022512"/>
    </source>
</evidence>
<feature type="compositionally biased region" description="Gly residues" evidence="11">
    <location>
        <begin position="155"/>
        <end position="164"/>
    </location>
</feature>
<evidence type="ECO:0000256" key="6">
    <source>
        <dbReference type="ARBA" id="ARBA00022801"/>
    </source>
</evidence>
<comment type="caution">
    <text evidence="13">The sequence shown here is derived from an EMBL/GenBank/DDBJ whole genome shotgun (WGS) entry which is preliminary data.</text>
</comment>
<evidence type="ECO:0000256" key="12">
    <source>
        <dbReference type="SAM" id="SignalP"/>
    </source>
</evidence>
<keyword evidence="8" id="KW-0326">Glycosidase</keyword>
<keyword evidence="3" id="KW-0134">Cell wall</keyword>
<dbReference type="Proteomes" id="UP001562357">
    <property type="component" value="Unassembled WGS sequence"/>
</dbReference>
<keyword evidence="10" id="KW-0624">Polysaccharide degradation</keyword>
<keyword evidence="7" id="KW-0119">Carbohydrate metabolism</keyword>
<evidence type="ECO:0000256" key="4">
    <source>
        <dbReference type="ARBA" id="ARBA00022525"/>
    </source>
</evidence>
<evidence type="ECO:0000256" key="9">
    <source>
        <dbReference type="ARBA" id="ARBA00023316"/>
    </source>
</evidence>
<keyword evidence="4" id="KW-0964">Secreted</keyword>
<feature type="region of interest" description="Disordered" evidence="11">
    <location>
        <begin position="82"/>
        <end position="169"/>
    </location>
</feature>
<evidence type="ECO:0000256" key="10">
    <source>
        <dbReference type="ARBA" id="ARBA00023326"/>
    </source>
</evidence>
<comment type="similarity">
    <text evidence="2">Belongs to the SUN family.</text>
</comment>
<evidence type="ECO:0000313" key="14">
    <source>
        <dbReference type="Proteomes" id="UP001562357"/>
    </source>
</evidence>
<name>A0ABQ0CY09_9HYPO</name>
<keyword evidence="5 12" id="KW-0732">Signal</keyword>
<keyword evidence="6" id="KW-0378">Hydrolase</keyword>
<organism evidence="13 14">
    <name type="scientific">Epichloe bromicola</name>
    <dbReference type="NCBI Taxonomy" id="79588"/>
    <lineage>
        <taxon>Eukaryota</taxon>
        <taxon>Fungi</taxon>
        <taxon>Dikarya</taxon>
        <taxon>Ascomycota</taxon>
        <taxon>Pezizomycotina</taxon>
        <taxon>Sordariomycetes</taxon>
        <taxon>Hypocreomycetidae</taxon>
        <taxon>Hypocreales</taxon>
        <taxon>Clavicipitaceae</taxon>
        <taxon>Epichloe</taxon>
    </lineage>
</organism>
<keyword evidence="14" id="KW-1185">Reference proteome</keyword>
<feature type="compositionally biased region" description="Pro residues" evidence="11">
    <location>
        <begin position="88"/>
        <end position="105"/>
    </location>
</feature>